<feature type="transmembrane region" description="Helical" evidence="2">
    <location>
        <begin position="66"/>
        <end position="89"/>
    </location>
</feature>
<reference evidence="3 4" key="1">
    <citation type="submission" date="2023-08" db="EMBL/GenBank/DDBJ databases">
        <title>Arthrobacter horti sp. nov., isolated from forest soil.</title>
        <authorList>
            <person name="Park M."/>
        </authorList>
    </citation>
    <scope>NUCLEOTIDE SEQUENCE [LARGE SCALE GENOMIC DNA]</scope>
    <source>
        <strain evidence="3 4">YJM1</strain>
    </source>
</reference>
<accession>A0ABT9IRB7</accession>
<dbReference type="RefSeq" id="WP_305997192.1">
    <property type="nucleotide sequence ID" value="NZ_JAVALS010000011.1"/>
</dbReference>
<evidence type="ECO:0000313" key="3">
    <source>
        <dbReference type="EMBL" id="MDP5228143.1"/>
    </source>
</evidence>
<keyword evidence="2" id="KW-0472">Membrane</keyword>
<evidence type="ECO:0000256" key="2">
    <source>
        <dbReference type="SAM" id="Phobius"/>
    </source>
</evidence>
<dbReference type="Proteomes" id="UP001232725">
    <property type="component" value="Unassembled WGS sequence"/>
</dbReference>
<feature type="compositionally biased region" description="Basic and acidic residues" evidence="1">
    <location>
        <begin position="106"/>
        <end position="125"/>
    </location>
</feature>
<keyword evidence="2" id="KW-0812">Transmembrane</keyword>
<name>A0ABT9IRB7_9MICC</name>
<comment type="caution">
    <text evidence="3">The sequence shown here is derived from an EMBL/GenBank/DDBJ whole genome shotgun (WGS) entry which is preliminary data.</text>
</comment>
<proteinExistence type="predicted"/>
<organism evidence="3 4">
    <name type="scientific">Arthrobacter horti</name>
    <dbReference type="NCBI Taxonomy" id="3068273"/>
    <lineage>
        <taxon>Bacteria</taxon>
        <taxon>Bacillati</taxon>
        <taxon>Actinomycetota</taxon>
        <taxon>Actinomycetes</taxon>
        <taxon>Micrococcales</taxon>
        <taxon>Micrococcaceae</taxon>
        <taxon>Arthrobacter</taxon>
    </lineage>
</organism>
<protein>
    <recommendedName>
        <fullName evidence="5">Potassium transporter Trk</fullName>
    </recommendedName>
</protein>
<sequence>MQQDRATHADASLEERQITVRTAPKYVPFLVAGGLIGLVVAAISAFGFPTVQSVSNPARSYDPSTVFGFLAVLYAGLGVALGAVVALVLDRVGRRNSRVATVRALSSEENRAEEERTAAAEERED</sequence>
<gene>
    <name evidence="3" type="ORF">Q9R02_13340</name>
</gene>
<keyword evidence="4" id="KW-1185">Reference proteome</keyword>
<feature type="region of interest" description="Disordered" evidence="1">
    <location>
        <begin position="103"/>
        <end position="125"/>
    </location>
</feature>
<feature type="transmembrane region" description="Helical" evidence="2">
    <location>
        <begin position="26"/>
        <end position="46"/>
    </location>
</feature>
<evidence type="ECO:0000256" key="1">
    <source>
        <dbReference type="SAM" id="MobiDB-lite"/>
    </source>
</evidence>
<evidence type="ECO:0000313" key="4">
    <source>
        <dbReference type="Proteomes" id="UP001232725"/>
    </source>
</evidence>
<dbReference type="EMBL" id="JAVALS010000011">
    <property type="protein sequence ID" value="MDP5228143.1"/>
    <property type="molecule type" value="Genomic_DNA"/>
</dbReference>
<keyword evidence="2" id="KW-1133">Transmembrane helix</keyword>
<evidence type="ECO:0008006" key="5">
    <source>
        <dbReference type="Google" id="ProtNLM"/>
    </source>
</evidence>